<name>A0A7X6JB22_9HYPH</name>
<dbReference type="Gene3D" id="2.40.50.140">
    <property type="entry name" value="Nucleic acid-binding proteins"/>
    <property type="match status" value="1"/>
</dbReference>
<gene>
    <name evidence="3" type="ORF">F9K91_21225</name>
    <name evidence="4" type="ORF">HGG76_02410</name>
</gene>
<feature type="region of interest" description="Disordered" evidence="1">
    <location>
        <begin position="170"/>
        <end position="207"/>
    </location>
</feature>
<evidence type="ECO:0000313" key="5">
    <source>
        <dbReference type="Proteomes" id="UP000430843"/>
    </source>
</evidence>
<accession>A0A7X6JB22</accession>
<dbReference type="SUPFAM" id="SSF50249">
    <property type="entry name" value="Nucleic acid-binding proteins"/>
    <property type="match status" value="1"/>
</dbReference>
<evidence type="ECO:0000256" key="1">
    <source>
        <dbReference type="SAM" id="MobiDB-lite"/>
    </source>
</evidence>
<dbReference type="Pfam" id="PF21265">
    <property type="entry name" value="SBB_T7"/>
    <property type="match status" value="1"/>
</dbReference>
<dbReference type="EMBL" id="WBWA01000028">
    <property type="protein sequence ID" value="KAB2662760.1"/>
    <property type="molecule type" value="Genomic_DNA"/>
</dbReference>
<evidence type="ECO:0000313" key="3">
    <source>
        <dbReference type="EMBL" id="KAB2662760.1"/>
    </source>
</evidence>
<evidence type="ECO:0000259" key="2">
    <source>
        <dbReference type="Pfam" id="PF21265"/>
    </source>
</evidence>
<dbReference type="RefSeq" id="WP_151678662.1">
    <property type="nucleotide sequence ID" value="NZ_WBWA01000028.1"/>
</dbReference>
<dbReference type="InterPro" id="IPR012340">
    <property type="entry name" value="NA-bd_OB-fold"/>
</dbReference>
<dbReference type="Proteomes" id="UP000558475">
    <property type="component" value="Unassembled WGS sequence"/>
</dbReference>
<reference evidence="4 6" key="2">
    <citation type="submission" date="2020-04" db="EMBL/GenBank/DDBJ databases">
        <title>Whole genome sequencing of clinical and environmental type strains of Ochrobactrum.</title>
        <authorList>
            <person name="Dharne M."/>
        </authorList>
    </citation>
    <scope>NUCLEOTIDE SEQUENCE [LARGE SCALE GENOMIC DNA]</scope>
    <source>
        <strain evidence="4 6">DSM 13340</strain>
    </source>
</reference>
<dbReference type="EMBL" id="JAAXZB010000001">
    <property type="protein sequence ID" value="NKW09117.1"/>
    <property type="molecule type" value="Genomic_DNA"/>
</dbReference>
<keyword evidence="5" id="KW-1185">Reference proteome</keyword>
<feature type="domain" description="Single-stranded DNA-binding protein BPT7" evidence="2">
    <location>
        <begin position="20"/>
        <end position="164"/>
    </location>
</feature>
<protein>
    <recommendedName>
        <fullName evidence="2">Single-stranded DNA-binding protein BPT7 domain-containing protein</fullName>
    </recommendedName>
</protein>
<evidence type="ECO:0000313" key="4">
    <source>
        <dbReference type="EMBL" id="NKW09117.1"/>
    </source>
</evidence>
<dbReference type="InterPro" id="IPR049476">
    <property type="entry name" value="SBB_BPT7"/>
</dbReference>
<sequence length="207" mass="22797">MAAFLFSPVGPFRHPWFNTPDTKFNADGLYHADQILSGKAAEAQARKIEEAAQAALAEYTQEMKPGEAKKWKIYLPFERLEDDETGEPTGEILFTYKQNAKIKTKKGEIKDITIGIFDSQDNQMDTPIWNGSEGRVAFTMRPITMVSSKQVGVRLDFAKVQITKLKSGGSSGGGFGETIEGGYVVDDEPKGFGGGNPDSSIEEEEQY</sequence>
<reference evidence="3 5" key="1">
    <citation type="submission" date="2019-09" db="EMBL/GenBank/DDBJ databases">
        <title>Taxonomic organization of the family Brucellaceae based on a phylogenomic approach.</title>
        <authorList>
            <person name="Leclercq S."/>
            <person name="Cloeckaert A."/>
            <person name="Zygmunt M.S."/>
        </authorList>
    </citation>
    <scope>NUCLEOTIDE SEQUENCE [LARGE SCALE GENOMIC DNA]</scope>
    <source>
        <strain evidence="3 5">LMG 18957</strain>
    </source>
</reference>
<organism evidence="4 6">
    <name type="scientific">Brucella tritici</name>
    <dbReference type="NCBI Taxonomy" id="94626"/>
    <lineage>
        <taxon>Bacteria</taxon>
        <taxon>Pseudomonadati</taxon>
        <taxon>Pseudomonadota</taxon>
        <taxon>Alphaproteobacteria</taxon>
        <taxon>Hyphomicrobiales</taxon>
        <taxon>Brucellaceae</taxon>
        <taxon>Brucella/Ochrobactrum group</taxon>
        <taxon>Brucella</taxon>
    </lineage>
</organism>
<comment type="caution">
    <text evidence="4">The sequence shown here is derived from an EMBL/GenBank/DDBJ whole genome shotgun (WGS) entry which is preliminary data.</text>
</comment>
<proteinExistence type="predicted"/>
<dbReference type="Proteomes" id="UP000430843">
    <property type="component" value="Unassembled WGS sequence"/>
</dbReference>
<evidence type="ECO:0000313" key="6">
    <source>
        <dbReference type="Proteomes" id="UP000558475"/>
    </source>
</evidence>
<dbReference type="AlphaFoldDB" id="A0A7X6JB22"/>